<dbReference type="EMBL" id="QEXL01000010">
    <property type="protein sequence ID" value="RBM06759.1"/>
    <property type="molecule type" value="Genomic_DNA"/>
</dbReference>
<evidence type="ECO:0000256" key="1">
    <source>
        <dbReference type="SAM" id="MobiDB-lite"/>
    </source>
</evidence>
<evidence type="ECO:0000313" key="2">
    <source>
        <dbReference type="EMBL" id="RBM06759.1"/>
    </source>
</evidence>
<sequence>MVKLFAKSFKERRLSRKKATPKTFIISRNDRDHLFQTIPESPRRRQAPEGAAQGRSAHSACSITSLTTVRFGHSRRAGRPVRFQACTSVCFHSSRISRGICRIERFMA</sequence>
<proteinExistence type="predicted"/>
<reference evidence="2 3" key="1">
    <citation type="submission" date="2018-05" db="EMBL/GenBank/DDBJ databases">
        <title>Komagataeibacter cocois sp. nov., for a novel cellulose- producing strain isolated from coconut milk.</title>
        <authorList>
            <person name="Liu L."/>
            <person name="Wang Y."/>
            <person name="Liu S."/>
            <person name="Bi J."/>
            <person name="Chen H."/>
            <person name="Deng J."/>
            <person name="Zhang C."/>
            <person name="Hu Q."/>
            <person name="Li C."/>
        </authorList>
    </citation>
    <scope>NUCLEOTIDE SEQUENCE [LARGE SCALE GENOMIC DNA]</scope>
    <source>
        <strain evidence="2 3">WE7</strain>
    </source>
</reference>
<dbReference type="Proteomes" id="UP000252680">
    <property type="component" value="Unassembled WGS sequence"/>
</dbReference>
<keyword evidence="3" id="KW-1185">Reference proteome</keyword>
<dbReference type="AlphaFoldDB" id="A0A365YUS0"/>
<gene>
    <name evidence="2" type="ORF">NJLHNGOC_08930</name>
</gene>
<comment type="caution">
    <text evidence="2">The sequence shown here is derived from an EMBL/GenBank/DDBJ whole genome shotgun (WGS) entry which is preliminary data.</text>
</comment>
<evidence type="ECO:0000313" key="3">
    <source>
        <dbReference type="Proteomes" id="UP000252680"/>
    </source>
</evidence>
<feature type="region of interest" description="Disordered" evidence="1">
    <location>
        <begin position="35"/>
        <end position="59"/>
    </location>
</feature>
<protein>
    <submittedName>
        <fullName evidence="2">Uncharacterized protein</fullName>
    </submittedName>
</protein>
<accession>A0A365YUS0</accession>
<organism evidence="2 3">
    <name type="scientific">Novacetimonas cocois</name>
    <dbReference type="NCBI Taxonomy" id="1747507"/>
    <lineage>
        <taxon>Bacteria</taxon>
        <taxon>Pseudomonadati</taxon>
        <taxon>Pseudomonadota</taxon>
        <taxon>Alphaproteobacteria</taxon>
        <taxon>Acetobacterales</taxon>
        <taxon>Acetobacteraceae</taxon>
        <taxon>Novacetimonas</taxon>
    </lineage>
</organism>
<name>A0A365YUS0_9PROT</name>